<dbReference type="GO" id="GO:0005789">
    <property type="term" value="C:endoplasmic reticulum membrane"/>
    <property type="evidence" value="ECO:0007669"/>
    <property type="project" value="UniProtKB-SubCell"/>
</dbReference>
<keyword evidence="9" id="KW-0746">Sphingolipid metabolism</keyword>
<dbReference type="Gene3D" id="3.90.1150.10">
    <property type="entry name" value="Aspartate Aminotransferase, domain 1"/>
    <property type="match status" value="1"/>
</dbReference>
<dbReference type="InterPro" id="IPR015421">
    <property type="entry name" value="PyrdxlP-dep_Trfase_major"/>
</dbReference>
<comment type="pathway">
    <text evidence="3">Lipid metabolism; sphingolipid metabolism.</text>
</comment>
<evidence type="ECO:0000256" key="7">
    <source>
        <dbReference type="ARBA" id="ARBA00022679"/>
    </source>
</evidence>
<keyword evidence="11" id="KW-0012">Acyltransferase</keyword>
<comment type="similarity">
    <text evidence="5">Belongs to the class-II pyridoxal-phosphate-dependent aminotransferase family.</text>
</comment>
<feature type="chain" id="PRO_5043709630" description="serine C-palmitoyltransferase" evidence="13">
    <location>
        <begin position="24"/>
        <end position="271"/>
    </location>
</feature>
<reference evidence="15" key="1">
    <citation type="journal article" date="2023" name="Nat. Commun.">
        <title>Diploid and tetraploid genomes of Acorus and the evolution of monocots.</title>
        <authorList>
            <person name="Ma L."/>
            <person name="Liu K.W."/>
            <person name="Li Z."/>
            <person name="Hsiao Y.Y."/>
            <person name="Qi Y."/>
            <person name="Fu T."/>
            <person name="Tang G.D."/>
            <person name="Zhang D."/>
            <person name="Sun W.H."/>
            <person name="Liu D.K."/>
            <person name="Li Y."/>
            <person name="Chen G.Z."/>
            <person name="Liu X.D."/>
            <person name="Liao X.Y."/>
            <person name="Jiang Y.T."/>
            <person name="Yu X."/>
            <person name="Hao Y."/>
            <person name="Huang J."/>
            <person name="Zhao X.W."/>
            <person name="Ke S."/>
            <person name="Chen Y.Y."/>
            <person name="Wu W.L."/>
            <person name="Hsu J.L."/>
            <person name="Lin Y.F."/>
            <person name="Huang M.D."/>
            <person name="Li C.Y."/>
            <person name="Huang L."/>
            <person name="Wang Z.W."/>
            <person name="Zhao X."/>
            <person name="Zhong W.Y."/>
            <person name="Peng D.H."/>
            <person name="Ahmad S."/>
            <person name="Lan S."/>
            <person name="Zhang J.S."/>
            <person name="Tsai W.C."/>
            <person name="Van de Peer Y."/>
            <person name="Liu Z.J."/>
        </authorList>
    </citation>
    <scope>NUCLEOTIDE SEQUENCE</scope>
    <source>
        <strain evidence="15">CP</strain>
    </source>
</reference>
<evidence type="ECO:0000259" key="14">
    <source>
        <dbReference type="Pfam" id="PF00155"/>
    </source>
</evidence>
<dbReference type="PANTHER" id="PTHR13693:SF2">
    <property type="entry name" value="SERINE PALMITOYLTRANSFERASE 1"/>
    <property type="match status" value="1"/>
</dbReference>
<dbReference type="InterPro" id="IPR015424">
    <property type="entry name" value="PyrdxlP-dep_Trfase"/>
</dbReference>
<dbReference type="GO" id="GO:0030170">
    <property type="term" value="F:pyridoxal phosphate binding"/>
    <property type="evidence" value="ECO:0007669"/>
    <property type="project" value="InterPro"/>
</dbReference>
<reference evidence="15" key="2">
    <citation type="submission" date="2023-06" db="EMBL/GenBank/DDBJ databases">
        <authorList>
            <person name="Ma L."/>
            <person name="Liu K.-W."/>
            <person name="Li Z."/>
            <person name="Hsiao Y.-Y."/>
            <person name="Qi Y."/>
            <person name="Fu T."/>
            <person name="Tang G."/>
            <person name="Zhang D."/>
            <person name="Sun W.-H."/>
            <person name="Liu D.-K."/>
            <person name="Li Y."/>
            <person name="Chen G.-Z."/>
            <person name="Liu X.-D."/>
            <person name="Liao X.-Y."/>
            <person name="Jiang Y.-T."/>
            <person name="Yu X."/>
            <person name="Hao Y."/>
            <person name="Huang J."/>
            <person name="Zhao X.-W."/>
            <person name="Ke S."/>
            <person name="Chen Y.-Y."/>
            <person name="Wu W.-L."/>
            <person name="Hsu J.-L."/>
            <person name="Lin Y.-F."/>
            <person name="Huang M.-D."/>
            <person name="Li C.-Y."/>
            <person name="Huang L."/>
            <person name="Wang Z.-W."/>
            <person name="Zhao X."/>
            <person name="Zhong W.-Y."/>
            <person name="Peng D.-H."/>
            <person name="Ahmad S."/>
            <person name="Lan S."/>
            <person name="Zhang J.-S."/>
            <person name="Tsai W.-C."/>
            <person name="Van De Peer Y."/>
            <person name="Liu Z.-J."/>
        </authorList>
    </citation>
    <scope>NUCLEOTIDE SEQUENCE</scope>
    <source>
        <strain evidence="15">CP</strain>
        <tissue evidence="15">Leaves</tissue>
    </source>
</reference>
<sequence length="271" mass="29502">MGHFVIEVLLVVVILFLLSRNSYNPPKKPLTEKEIDDLCDEWVPKSLHPPITKEMEEQIQSPILERDEGGFIGVCNLAFSCQENSGQIAPLDVIVKLKEKYHFRVMLEESNSFGVLGASGRGLSEHYGVPIEKIDIITAGMGHALATDGGFCTGSVRVVDHQHLSSAGYVFSASLPPYLASAAITALDHLEGNPDVITKLRSNIVLLWNGLSDIVGLSISSNTLSPIVYVKLKKSTGSFKGDMQLLDDIAQRALKEDSLLIGTSKKSTLDK</sequence>
<dbReference type="Pfam" id="PF00155">
    <property type="entry name" value="Aminotran_1_2"/>
    <property type="match status" value="1"/>
</dbReference>
<evidence type="ECO:0000256" key="2">
    <source>
        <dbReference type="ARBA" id="ARBA00004389"/>
    </source>
</evidence>
<dbReference type="SUPFAM" id="SSF53383">
    <property type="entry name" value="PLP-dependent transferases"/>
    <property type="match status" value="1"/>
</dbReference>
<evidence type="ECO:0000256" key="9">
    <source>
        <dbReference type="ARBA" id="ARBA00022919"/>
    </source>
</evidence>
<dbReference type="Proteomes" id="UP001180020">
    <property type="component" value="Unassembled WGS sequence"/>
</dbReference>
<keyword evidence="10" id="KW-0443">Lipid metabolism</keyword>
<dbReference type="EC" id="2.3.1.50" evidence="6"/>
<gene>
    <name evidence="15" type="primary">LCB1</name>
    <name evidence="15" type="ORF">QJS10_CPB13g01352</name>
</gene>
<name>A0AAV9DJ22_ACOCL</name>
<dbReference type="Gene3D" id="3.40.640.10">
    <property type="entry name" value="Type I PLP-dependent aspartate aminotransferase-like (Major domain)"/>
    <property type="match status" value="1"/>
</dbReference>
<evidence type="ECO:0000313" key="15">
    <source>
        <dbReference type="EMBL" id="KAK1300872.1"/>
    </source>
</evidence>
<evidence type="ECO:0000256" key="1">
    <source>
        <dbReference type="ARBA" id="ARBA00001933"/>
    </source>
</evidence>
<comment type="cofactor">
    <cofactor evidence="1">
        <name>pyridoxal 5'-phosphate</name>
        <dbReference type="ChEBI" id="CHEBI:597326"/>
    </cofactor>
</comment>
<proteinExistence type="inferred from homology"/>
<evidence type="ECO:0000256" key="5">
    <source>
        <dbReference type="ARBA" id="ARBA00008392"/>
    </source>
</evidence>
<evidence type="ECO:0000256" key="6">
    <source>
        <dbReference type="ARBA" id="ARBA00013220"/>
    </source>
</evidence>
<accession>A0AAV9DJ22</accession>
<dbReference type="GO" id="GO:0046512">
    <property type="term" value="P:sphingosine biosynthetic process"/>
    <property type="evidence" value="ECO:0007669"/>
    <property type="project" value="TreeGrafter"/>
</dbReference>
<feature type="signal peptide" evidence="13">
    <location>
        <begin position="1"/>
        <end position="23"/>
    </location>
</feature>
<evidence type="ECO:0000256" key="11">
    <source>
        <dbReference type="ARBA" id="ARBA00023315"/>
    </source>
</evidence>
<evidence type="ECO:0000256" key="4">
    <source>
        <dbReference type="ARBA" id="ARBA00004991"/>
    </source>
</evidence>
<keyword evidence="13" id="KW-0732">Signal</keyword>
<dbReference type="PANTHER" id="PTHR13693">
    <property type="entry name" value="CLASS II AMINOTRANSFERASE/8-AMINO-7-OXONONANOATE SYNTHASE"/>
    <property type="match status" value="1"/>
</dbReference>
<dbReference type="GO" id="GO:0046513">
    <property type="term" value="P:ceramide biosynthetic process"/>
    <property type="evidence" value="ECO:0007669"/>
    <property type="project" value="TreeGrafter"/>
</dbReference>
<dbReference type="GO" id="GO:0004758">
    <property type="term" value="F:serine C-palmitoyltransferase activity"/>
    <property type="evidence" value="ECO:0007669"/>
    <property type="project" value="UniProtKB-EC"/>
</dbReference>
<organism evidence="15 16">
    <name type="scientific">Acorus calamus</name>
    <name type="common">Sweet flag</name>
    <dbReference type="NCBI Taxonomy" id="4465"/>
    <lineage>
        <taxon>Eukaryota</taxon>
        <taxon>Viridiplantae</taxon>
        <taxon>Streptophyta</taxon>
        <taxon>Embryophyta</taxon>
        <taxon>Tracheophyta</taxon>
        <taxon>Spermatophyta</taxon>
        <taxon>Magnoliopsida</taxon>
        <taxon>Liliopsida</taxon>
        <taxon>Acoraceae</taxon>
        <taxon>Acorus</taxon>
    </lineage>
</organism>
<dbReference type="InterPro" id="IPR050087">
    <property type="entry name" value="AON_synthase_class-II"/>
</dbReference>
<evidence type="ECO:0000256" key="13">
    <source>
        <dbReference type="SAM" id="SignalP"/>
    </source>
</evidence>
<comment type="pathway">
    <text evidence="4">Sphingolipid metabolism.</text>
</comment>
<evidence type="ECO:0000256" key="10">
    <source>
        <dbReference type="ARBA" id="ARBA00023098"/>
    </source>
</evidence>
<dbReference type="InterPro" id="IPR004839">
    <property type="entry name" value="Aminotransferase_I/II_large"/>
</dbReference>
<feature type="domain" description="Aminotransferase class I/classII large" evidence="14">
    <location>
        <begin position="80"/>
        <end position="245"/>
    </location>
</feature>
<dbReference type="InterPro" id="IPR015422">
    <property type="entry name" value="PyrdxlP-dep_Trfase_small"/>
</dbReference>
<dbReference type="EMBL" id="JAUJYO010000013">
    <property type="protein sequence ID" value="KAK1300872.1"/>
    <property type="molecule type" value="Genomic_DNA"/>
</dbReference>
<keyword evidence="8" id="KW-0663">Pyridoxal phosphate</keyword>
<comment type="subcellular location">
    <subcellularLocation>
        <location evidence="2">Endoplasmic reticulum membrane</location>
        <topology evidence="2">Single-pass membrane protein</topology>
    </subcellularLocation>
</comment>
<comment type="catalytic activity">
    <reaction evidence="12">
        <text>L-serine + hexadecanoyl-CoA + H(+) = 3-oxosphinganine + CO2 + CoA</text>
        <dbReference type="Rhea" id="RHEA:14761"/>
        <dbReference type="ChEBI" id="CHEBI:15378"/>
        <dbReference type="ChEBI" id="CHEBI:16526"/>
        <dbReference type="ChEBI" id="CHEBI:33384"/>
        <dbReference type="ChEBI" id="CHEBI:57287"/>
        <dbReference type="ChEBI" id="CHEBI:57379"/>
        <dbReference type="ChEBI" id="CHEBI:58299"/>
        <dbReference type="EC" id="2.3.1.50"/>
    </reaction>
</comment>
<protein>
    <recommendedName>
        <fullName evidence="6">serine C-palmitoyltransferase</fullName>
        <ecNumber evidence="6">2.3.1.50</ecNumber>
    </recommendedName>
</protein>
<evidence type="ECO:0000256" key="12">
    <source>
        <dbReference type="ARBA" id="ARBA00048528"/>
    </source>
</evidence>
<dbReference type="AlphaFoldDB" id="A0AAV9DJ22"/>
<evidence type="ECO:0000313" key="16">
    <source>
        <dbReference type="Proteomes" id="UP001180020"/>
    </source>
</evidence>
<evidence type="ECO:0000256" key="8">
    <source>
        <dbReference type="ARBA" id="ARBA00022898"/>
    </source>
</evidence>
<keyword evidence="16" id="KW-1185">Reference proteome</keyword>
<comment type="caution">
    <text evidence="15">The sequence shown here is derived from an EMBL/GenBank/DDBJ whole genome shotgun (WGS) entry which is preliminary data.</text>
</comment>
<keyword evidence="7" id="KW-0808">Transferase</keyword>
<evidence type="ECO:0000256" key="3">
    <source>
        <dbReference type="ARBA" id="ARBA00004760"/>
    </source>
</evidence>